<proteinExistence type="inferred from homology"/>
<comment type="catalytic activity">
    <reaction evidence="10 11">
        <text>DNA(n) + a 2'-deoxyribonucleoside 5'-triphosphate = DNA(n+1) + diphosphate</text>
        <dbReference type="Rhea" id="RHEA:22508"/>
        <dbReference type="Rhea" id="RHEA-COMP:17339"/>
        <dbReference type="Rhea" id="RHEA-COMP:17340"/>
        <dbReference type="ChEBI" id="CHEBI:33019"/>
        <dbReference type="ChEBI" id="CHEBI:61560"/>
        <dbReference type="ChEBI" id="CHEBI:173112"/>
        <dbReference type="EC" id="2.7.7.7"/>
    </reaction>
</comment>
<dbReference type="InterPro" id="IPR012763">
    <property type="entry name" value="DNA_pol_III_sug/sutau_N"/>
</dbReference>
<dbReference type="GO" id="GO:0006261">
    <property type="term" value="P:DNA-templated DNA replication"/>
    <property type="evidence" value="ECO:0007669"/>
    <property type="project" value="TreeGrafter"/>
</dbReference>
<dbReference type="PANTHER" id="PTHR11669">
    <property type="entry name" value="REPLICATION FACTOR C / DNA POLYMERASE III GAMMA-TAU SUBUNIT"/>
    <property type="match status" value="1"/>
</dbReference>
<dbReference type="InterPro" id="IPR022754">
    <property type="entry name" value="DNA_pol_III_gamma-3"/>
</dbReference>
<comment type="subunit">
    <text evidence="11">DNA polymerase III contains a core (composed of alpha, epsilon and theta chains) that associates with a tau subunit. This core dimerizes to form the POLIII' complex. PolIII' associates with the gamma complex (composed of gamma, delta, delta', psi and chi chains) and with the beta chain to form the complete DNA polymerase III complex.</text>
</comment>
<dbReference type="PANTHER" id="PTHR11669:SF0">
    <property type="entry name" value="PROTEIN STICHEL-LIKE 2"/>
    <property type="match status" value="1"/>
</dbReference>
<dbReference type="AlphaFoldDB" id="A0A2G9YQ42"/>
<organism evidence="13 14">
    <name type="scientific">Candidatus Nealsonbacteria bacterium CG23_combo_of_CG06-09_8_20_14_all_40_13</name>
    <dbReference type="NCBI Taxonomy" id="1974724"/>
    <lineage>
        <taxon>Bacteria</taxon>
        <taxon>Candidatus Nealsoniibacteriota</taxon>
    </lineage>
</organism>
<protein>
    <recommendedName>
        <fullName evidence="11">DNA polymerase III subunit gamma/tau</fullName>
        <ecNumber evidence="11">2.7.7.7</ecNumber>
    </recommendedName>
</protein>
<dbReference type="NCBIfam" id="NF004046">
    <property type="entry name" value="PRK05563.1"/>
    <property type="match status" value="1"/>
</dbReference>
<keyword evidence="7" id="KW-0862">Zinc</keyword>
<dbReference type="SUPFAM" id="SSF52540">
    <property type="entry name" value="P-loop containing nucleoside triphosphate hydrolases"/>
    <property type="match status" value="1"/>
</dbReference>
<dbReference type="InterPro" id="IPR050238">
    <property type="entry name" value="DNA_Rep/Repair_Clamp_Loader"/>
</dbReference>
<dbReference type="NCBIfam" id="TIGR02397">
    <property type="entry name" value="dnaX_nterm"/>
    <property type="match status" value="1"/>
</dbReference>
<keyword evidence="4 11" id="KW-0235">DNA replication</keyword>
<dbReference type="InterPro" id="IPR027417">
    <property type="entry name" value="P-loop_NTPase"/>
</dbReference>
<comment type="similarity">
    <text evidence="1 11">Belongs to the DnaX/STICHEL family.</text>
</comment>
<dbReference type="InterPro" id="IPR001270">
    <property type="entry name" value="ClpA/B"/>
</dbReference>
<dbReference type="InterPro" id="IPR003593">
    <property type="entry name" value="AAA+_ATPase"/>
</dbReference>
<evidence type="ECO:0000256" key="6">
    <source>
        <dbReference type="ARBA" id="ARBA00022741"/>
    </source>
</evidence>
<accession>A0A2G9YQ42</accession>
<evidence type="ECO:0000256" key="8">
    <source>
        <dbReference type="ARBA" id="ARBA00022840"/>
    </source>
</evidence>
<dbReference type="FunFam" id="3.40.50.300:FF:000014">
    <property type="entry name" value="DNA polymerase III subunit gamma/tau"/>
    <property type="match status" value="1"/>
</dbReference>
<dbReference type="GO" id="GO:0003887">
    <property type="term" value="F:DNA-directed DNA polymerase activity"/>
    <property type="evidence" value="ECO:0007669"/>
    <property type="project" value="UniProtKB-KW"/>
</dbReference>
<feature type="domain" description="AAA+ ATPase" evidence="12">
    <location>
        <begin position="36"/>
        <end position="177"/>
    </location>
</feature>
<dbReference type="Gene3D" id="1.20.272.10">
    <property type="match status" value="1"/>
</dbReference>
<keyword evidence="9 11" id="KW-0239">DNA-directed DNA polymerase</keyword>
<comment type="function">
    <text evidence="11">DNA polymerase III is a complex, multichain enzyme responsible for most of the replicative synthesis in bacteria. This DNA polymerase also exhibits 3' to 5' exonuclease activity.</text>
</comment>
<dbReference type="Pfam" id="PF12169">
    <property type="entry name" value="DNA_pol3_gamma3"/>
    <property type="match status" value="1"/>
</dbReference>
<evidence type="ECO:0000256" key="2">
    <source>
        <dbReference type="ARBA" id="ARBA00022679"/>
    </source>
</evidence>
<dbReference type="SMART" id="SM00382">
    <property type="entry name" value="AAA"/>
    <property type="match status" value="1"/>
</dbReference>
<dbReference type="GO" id="GO:0005524">
    <property type="term" value="F:ATP binding"/>
    <property type="evidence" value="ECO:0007669"/>
    <property type="project" value="UniProtKB-KW"/>
</dbReference>
<evidence type="ECO:0000259" key="12">
    <source>
        <dbReference type="SMART" id="SM00382"/>
    </source>
</evidence>
<sequence>MSLSLYRKYRPQKFKDVHSQDHIKKVLVSALESGRISHAYLFAGPKGTGKTTVARILAKAFNCQKGKAEPCNKCQSCVEIISGKSLDLIEIDAASNRGIDEVRELREKVKFAPSLGKYKVIIIDECHMLTREAFNALLKTLEEPPAHVIFILATTEAHKVPATILSRCQQFDFKRAKIKEIVQLLSKIAKEEDFKISSEGLNLIASLSDGAFRDAISILDQIKSLNLTQNKEISVKEIRAALGLGKWESVYQLIGYIFQSKQDKSFDLIEELFVQGIDFLNFNQMVVSALRRILLLKMGAQTNFEQEDENLTEIVKKAQAIAPDKILALANLFLESQSQIKTSFILQLPLELAIAKSQLLLGQDILKVTANKETSNISDAAADRKTPYQKATEQNINPVLWEKILNGIKPHNHSLFALLKDAKPVIIEENKLVLAAQFKFHKEKILQHQNRVIIEQTLSQVLGRDLLIDCILLDKEKIKQEEEDMLLSAKDLFGVEEQDE</sequence>
<dbReference type="CDD" id="cd00009">
    <property type="entry name" value="AAA"/>
    <property type="match status" value="1"/>
</dbReference>
<dbReference type="InterPro" id="IPR008921">
    <property type="entry name" value="DNA_pol3_clamp-load_cplx_C"/>
</dbReference>
<keyword evidence="8 11" id="KW-0067">ATP-binding</keyword>
<evidence type="ECO:0000256" key="4">
    <source>
        <dbReference type="ARBA" id="ARBA00022705"/>
    </source>
</evidence>
<dbReference type="PRINTS" id="PR00300">
    <property type="entry name" value="CLPPROTEASEA"/>
</dbReference>
<evidence type="ECO:0000256" key="9">
    <source>
        <dbReference type="ARBA" id="ARBA00022932"/>
    </source>
</evidence>
<keyword evidence="5" id="KW-0479">Metal-binding</keyword>
<evidence type="ECO:0000313" key="14">
    <source>
        <dbReference type="Proteomes" id="UP000231567"/>
    </source>
</evidence>
<dbReference type="Gene3D" id="1.10.8.60">
    <property type="match status" value="1"/>
</dbReference>
<evidence type="ECO:0000256" key="3">
    <source>
        <dbReference type="ARBA" id="ARBA00022695"/>
    </source>
</evidence>
<dbReference type="GO" id="GO:0009360">
    <property type="term" value="C:DNA polymerase III complex"/>
    <property type="evidence" value="ECO:0007669"/>
    <property type="project" value="InterPro"/>
</dbReference>
<dbReference type="InterPro" id="IPR045085">
    <property type="entry name" value="HLD_clamp_pol_III_gamma_tau"/>
</dbReference>
<dbReference type="EC" id="2.7.7.7" evidence="11"/>
<evidence type="ECO:0000256" key="11">
    <source>
        <dbReference type="RuleBase" id="RU364063"/>
    </source>
</evidence>
<evidence type="ECO:0000256" key="5">
    <source>
        <dbReference type="ARBA" id="ARBA00022723"/>
    </source>
</evidence>
<dbReference type="Gene3D" id="3.40.50.300">
    <property type="entry name" value="P-loop containing nucleotide triphosphate hydrolases"/>
    <property type="match status" value="1"/>
</dbReference>
<dbReference type="Proteomes" id="UP000231567">
    <property type="component" value="Unassembled WGS sequence"/>
</dbReference>
<dbReference type="Pfam" id="PF13177">
    <property type="entry name" value="DNA_pol3_delta2"/>
    <property type="match status" value="1"/>
</dbReference>
<reference evidence="13 14" key="1">
    <citation type="submission" date="2017-09" db="EMBL/GenBank/DDBJ databases">
        <title>Depth-based differentiation of microbial function through sediment-hosted aquifers and enrichment of novel symbionts in the deep terrestrial subsurface.</title>
        <authorList>
            <person name="Probst A.J."/>
            <person name="Ladd B."/>
            <person name="Jarett J.K."/>
            <person name="Geller-Mcgrath D.E."/>
            <person name="Sieber C.M."/>
            <person name="Emerson J.B."/>
            <person name="Anantharaman K."/>
            <person name="Thomas B.C."/>
            <person name="Malmstrom R."/>
            <person name="Stieglmeier M."/>
            <person name="Klingl A."/>
            <person name="Woyke T."/>
            <person name="Ryan C.M."/>
            <person name="Banfield J.F."/>
        </authorList>
    </citation>
    <scope>NUCLEOTIDE SEQUENCE [LARGE SCALE GENOMIC DNA]</scope>
    <source>
        <strain evidence="13">CG23_combo_of_CG06-09_8_20_14_all_40_13</strain>
    </source>
</reference>
<dbReference type="EMBL" id="PCRM01000044">
    <property type="protein sequence ID" value="PIP21379.1"/>
    <property type="molecule type" value="Genomic_DNA"/>
</dbReference>
<dbReference type="GO" id="GO:0003677">
    <property type="term" value="F:DNA binding"/>
    <property type="evidence" value="ECO:0007669"/>
    <property type="project" value="InterPro"/>
</dbReference>
<keyword evidence="6 11" id="KW-0547">Nucleotide-binding</keyword>
<dbReference type="SUPFAM" id="SSF48019">
    <property type="entry name" value="post-AAA+ oligomerization domain-like"/>
    <property type="match status" value="1"/>
</dbReference>
<comment type="caution">
    <text evidence="13">The sequence shown here is derived from an EMBL/GenBank/DDBJ whole genome shotgun (WGS) entry which is preliminary data.</text>
</comment>
<keyword evidence="3 11" id="KW-0548">Nucleotidyltransferase</keyword>
<evidence type="ECO:0000313" key="13">
    <source>
        <dbReference type="EMBL" id="PIP21379.1"/>
    </source>
</evidence>
<name>A0A2G9YQ42_9BACT</name>
<evidence type="ECO:0000256" key="10">
    <source>
        <dbReference type="ARBA" id="ARBA00049244"/>
    </source>
</evidence>
<gene>
    <name evidence="11" type="primary">dnaX</name>
    <name evidence="13" type="ORF">COX39_03410</name>
</gene>
<evidence type="ECO:0000256" key="7">
    <source>
        <dbReference type="ARBA" id="ARBA00022833"/>
    </source>
</evidence>
<dbReference type="GO" id="GO:0046872">
    <property type="term" value="F:metal ion binding"/>
    <property type="evidence" value="ECO:0007669"/>
    <property type="project" value="UniProtKB-KW"/>
</dbReference>
<dbReference type="Pfam" id="PF22608">
    <property type="entry name" value="DNAX_ATPase_lid"/>
    <property type="match status" value="1"/>
</dbReference>
<keyword evidence="2 11" id="KW-0808">Transferase</keyword>
<evidence type="ECO:0000256" key="1">
    <source>
        <dbReference type="ARBA" id="ARBA00006360"/>
    </source>
</evidence>